<feature type="transmembrane region" description="Helical" evidence="7">
    <location>
        <begin position="32"/>
        <end position="53"/>
    </location>
</feature>
<dbReference type="RefSeq" id="WP_038102090.1">
    <property type="nucleotide sequence ID" value="NZ_JFDP01000030.1"/>
</dbReference>
<accession>A0A084F1B1</accession>
<dbReference type="GO" id="GO:0008961">
    <property type="term" value="F:phosphatidylglycerol-prolipoprotein diacylglyceryl transferase activity"/>
    <property type="evidence" value="ECO:0007669"/>
    <property type="project" value="UniProtKB-UniRule"/>
</dbReference>
<feature type="binding site" evidence="7">
    <location>
        <position position="164"/>
    </location>
    <ligand>
        <name>a 1,2-diacyl-sn-glycero-3-phospho-(1'-sn-glycerol)</name>
        <dbReference type="ChEBI" id="CHEBI:64716"/>
    </ligand>
</feature>
<comment type="similarity">
    <text evidence="1 7">Belongs to the Lgt family.</text>
</comment>
<evidence type="ECO:0000256" key="1">
    <source>
        <dbReference type="ARBA" id="ARBA00007150"/>
    </source>
</evidence>
<comment type="catalytic activity">
    <reaction evidence="7">
        <text>L-cysteinyl-[prolipoprotein] + a 1,2-diacyl-sn-glycero-3-phospho-(1'-sn-glycerol) = an S-1,2-diacyl-sn-glyceryl-L-cysteinyl-[prolipoprotein] + sn-glycerol 1-phosphate + H(+)</text>
        <dbReference type="Rhea" id="RHEA:56712"/>
        <dbReference type="Rhea" id="RHEA-COMP:14679"/>
        <dbReference type="Rhea" id="RHEA-COMP:14680"/>
        <dbReference type="ChEBI" id="CHEBI:15378"/>
        <dbReference type="ChEBI" id="CHEBI:29950"/>
        <dbReference type="ChEBI" id="CHEBI:57685"/>
        <dbReference type="ChEBI" id="CHEBI:64716"/>
        <dbReference type="ChEBI" id="CHEBI:140658"/>
        <dbReference type="EC" id="2.5.1.145"/>
    </reaction>
</comment>
<keyword evidence="2 7" id="KW-1003">Cell membrane</keyword>
<dbReference type="Proteomes" id="UP000028537">
    <property type="component" value="Unassembled WGS sequence"/>
</dbReference>
<dbReference type="UniPathway" id="UPA00664"/>
<dbReference type="AlphaFoldDB" id="A0A084F1B1"/>
<evidence type="ECO:0000256" key="7">
    <source>
        <dbReference type="HAMAP-Rule" id="MF_01147"/>
    </source>
</evidence>
<feature type="transmembrane region" description="Helical" evidence="7">
    <location>
        <begin position="65"/>
        <end position="83"/>
    </location>
</feature>
<comment type="subcellular location">
    <subcellularLocation>
        <location evidence="7">Cell membrane</location>
        <topology evidence="7">Multi-pass membrane protein</topology>
    </subcellularLocation>
</comment>
<keyword evidence="8" id="KW-0449">Lipoprotein</keyword>
<evidence type="ECO:0000256" key="4">
    <source>
        <dbReference type="ARBA" id="ARBA00022692"/>
    </source>
</evidence>
<feature type="transmembrane region" description="Helical" evidence="7">
    <location>
        <begin position="143"/>
        <end position="162"/>
    </location>
</feature>
<evidence type="ECO:0000256" key="3">
    <source>
        <dbReference type="ARBA" id="ARBA00022679"/>
    </source>
</evidence>
<evidence type="ECO:0000313" key="8">
    <source>
        <dbReference type="EMBL" id="KEZ24003.1"/>
    </source>
</evidence>
<dbReference type="InterPro" id="IPR001640">
    <property type="entry name" value="Lgt"/>
</dbReference>
<evidence type="ECO:0000256" key="5">
    <source>
        <dbReference type="ARBA" id="ARBA00022989"/>
    </source>
</evidence>
<dbReference type="OrthoDB" id="871140at2"/>
<comment type="pathway">
    <text evidence="7">Protein modification; lipoprotein biosynthesis (diacylglyceryl transfer).</text>
</comment>
<dbReference type="PANTHER" id="PTHR30589:SF0">
    <property type="entry name" value="PHOSPHATIDYLGLYCEROL--PROLIPOPROTEIN DIACYLGLYCERYL TRANSFERASE"/>
    <property type="match status" value="1"/>
</dbReference>
<keyword evidence="4 7" id="KW-0812">Transmembrane</keyword>
<organism evidence="8 9">
    <name type="scientific">Ureaplasma diversum NCTC 246</name>
    <dbReference type="NCBI Taxonomy" id="1188241"/>
    <lineage>
        <taxon>Bacteria</taxon>
        <taxon>Bacillati</taxon>
        <taxon>Mycoplasmatota</taxon>
        <taxon>Mycoplasmoidales</taxon>
        <taxon>Mycoplasmoidaceae</taxon>
        <taxon>Ureaplasma</taxon>
    </lineage>
</organism>
<proteinExistence type="inferred from homology"/>
<dbReference type="PROSITE" id="PS01311">
    <property type="entry name" value="LGT"/>
    <property type="match status" value="1"/>
</dbReference>
<keyword evidence="6 7" id="KW-0472">Membrane</keyword>
<protein>
    <recommendedName>
        <fullName evidence="7">Phosphatidylglycerol--prolipoprotein diacylglyceryl transferase</fullName>
        <ecNumber evidence="7">2.5.1.145</ecNumber>
    </recommendedName>
</protein>
<dbReference type="EMBL" id="JFDP01000030">
    <property type="protein sequence ID" value="KEZ24003.1"/>
    <property type="molecule type" value="Genomic_DNA"/>
</dbReference>
<evidence type="ECO:0000256" key="2">
    <source>
        <dbReference type="ARBA" id="ARBA00022475"/>
    </source>
</evidence>
<dbReference type="HAMAP" id="MF_01147">
    <property type="entry name" value="Lgt"/>
    <property type="match status" value="1"/>
</dbReference>
<keyword evidence="5 7" id="KW-1133">Transmembrane helix</keyword>
<dbReference type="GO" id="GO:0005886">
    <property type="term" value="C:plasma membrane"/>
    <property type="evidence" value="ECO:0007669"/>
    <property type="project" value="UniProtKB-SubCell"/>
</dbReference>
<evidence type="ECO:0000313" key="9">
    <source>
        <dbReference type="Proteomes" id="UP000028537"/>
    </source>
</evidence>
<keyword evidence="3 7" id="KW-0808">Transferase</keyword>
<dbReference type="GO" id="GO:0042158">
    <property type="term" value="P:lipoprotein biosynthetic process"/>
    <property type="evidence" value="ECO:0007669"/>
    <property type="project" value="UniProtKB-UniRule"/>
</dbReference>
<comment type="function">
    <text evidence="7">Catalyzes the transfer of the diacylglyceryl group from phosphatidylglycerol to the sulfhydryl group of the N-terminal cysteine of a prolipoprotein, the first step in the formation of mature lipoproteins.</text>
</comment>
<feature type="transmembrane region" description="Helical" evidence="7">
    <location>
        <begin position="279"/>
        <end position="303"/>
    </location>
</feature>
<reference evidence="8 9" key="1">
    <citation type="submission" date="2014-02" db="EMBL/GenBank/DDBJ databases">
        <title>Genome sequence of Ureaplasma diversum strain 246.</title>
        <authorList>
            <person name="Sirand-Pugnet P."/>
            <person name="Breton M."/>
            <person name="Dordet-Frisoni E."/>
            <person name="Baranowski E."/>
            <person name="Barre A."/>
            <person name="Couture C."/>
            <person name="Dupuy V."/>
            <person name="Gaurivaud P."/>
            <person name="Jacob D."/>
            <person name="Lemaitre C."/>
            <person name="Manso-Silvan L."/>
            <person name="Nikolski M."/>
            <person name="Nouvel L.-X."/>
            <person name="Poumarat F."/>
            <person name="Tardy F."/>
            <person name="Thebault P."/>
            <person name="Theil S."/>
            <person name="Citti C."/>
            <person name="Thiaucourt F."/>
            <person name="Blanchard A."/>
        </authorList>
    </citation>
    <scope>NUCLEOTIDE SEQUENCE [LARGE SCALE GENOMIC DNA]</scope>
    <source>
        <strain evidence="8 9">NCTC 246</strain>
    </source>
</reference>
<dbReference type="NCBIfam" id="TIGR00544">
    <property type="entry name" value="lgt"/>
    <property type="match status" value="1"/>
</dbReference>
<feature type="transmembrane region" description="Helical" evidence="7">
    <location>
        <begin position="248"/>
        <end position="267"/>
    </location>
</feature>
<dbReference type="EC" id="2.5.1.145" evidence="7"/>
<feature type="transmembrane region" description="Helical" evidence="7">
    <location>
        <begin position="223"/>
        <end position="241"/>
    </location>
</feature>
<feature type="transmembrane region" description="Helical" evidence="7">
    <location>
        <begin position="103"/>
        <end position="122"/>
    </location>
</feature>
<name>A0A084F1B1_9BACT</name>
<dbReference type="PANTHER" id="PTHR30589">
    <property type="entry name" value="PROLIPOPROTEIN DIACYLGLYCERYL TRANSFERASE"/>
    <property type="match status" value="1"/>
</dbReference>
<keyword evidence="9" id="KW-1185">Reference proteome</keyword>
<evidence type="ECO:0000256" key="6">
    <source>
        <dbReference type="ARBA" id="ARBA00023136"/>
    </source>
</evidence>
<dbReference type="Pfam" id="PF01790">
    <property type="entry name" value="LGT"/>
    <property type="match status" value="1"/>
</dbReference>
<sequence>MDFITTVGAQGSLNNFVHAHREAFNIGGNFPVYWYGIIFMCGFGIAVLAYCLRLKFYYKVSWEPAFYYLFLCVPVTILCARLWSLAIGDAQNFFDFRSGGLAIQGGVIGGVIAAAIFFPLILKKPAYHVADVDVDGNKVIRQVSMWVYADAIIPTILIGQALGRWGNFINGEIFGAEATPESLNWLKNAMPAVFEGMKHYLTDLLQPGSIIDPNTPYLIYQPLFLYESFFNIIVFLFIYLVVPLIKQIRIGVVASSYFMFYGIIRFVTESARASQFTFAGTYVINSLLLVFGLLGIIFIQFVVPRFRNRFILDSIFAFMLPKSWRKKLTDIRQPNEFLFYCHR</sequence>
<gene>
    <name evidence="7 8" type="primary">lgt</name>
    <name evidence="8" type="ORF">UDIV_1810</name>
</gene>
<dbReference type="eggNOG" id="COG0682">
    <property type="taxonomic scope" value="Bacteria"/>
</dbReference>
<comment type="caution">
    <text evidence="8">The sequence shown here is derived from an EMBL/GenBank/DDBJ whole genome shotgun (WGS) entry which is preliminary data.</text>
</comment>